<organism evidence="2 3">
    <name type="scientific">Parenemella sanctibonifatiensis</name>
    <dbReference type="NCBI Taxonomy" id="2016505"/>
    <lineage>
        <taxon>Bacteria</taxon>
        <taxon>Bacillati</taxon>
        <taxon>Actinomycetota</taxon>
        <taxon>Actinomycetes</taxon>
        <taxon>Propionibacteriales</taxon>
        <taxon>Propionibacteriaceae</taxon>
        <taxon>Parenemella</taxon>
    </lineage>
</organism>
<dbReference type="SUPFAM" id="SSF56219">
    <property type="entry name" value="DNase I-like"/>
    <property type="match status" value="1"/>
</dbReference>
<accession>A0A255ENN8</accession>
<dbReference type="GO" id="GO:0003824">
    <property type="term" value="F:catalytic activity"/>
    <property type="evidence" value="ECO:0007669"/>
    <property type="project" value="InterPro"/>
</dbReference>
<proteinExistence type="predicted"/>
<dbReference type="Proteomes" id="UP000216300">
    <property type="component" value="Unassembled WGS sequence"/>
</dbReference>
<dbReference type="OrthoDB" id="3820230at2"/>
<comment type="caution">
    <text evidence="2">The sequence shown here is derived from an EMBL/GenBank/DDBJ whole genome shotgun (WGS) entry which is preliminary data.</text>
</comment>
<evidence type="ECO:0000313" key="2">
    <source>
        <dbReference type="EMBL" id="OYN91205.1"/>
    </source>
</evidence>
<protein>
    <recommendedName>
        <fullName evidence="1">Endonuclease/exonuclease/phosphatase domain-containing protein</fullName>
    </recommendedName>
</protein>
<evidence type="ECO:0000313" key="3">
    <source>
        <dbReference type="Proteomes" id="UP000216300"/>
    </source>
</evidence>
<name>A0A255ENN8_9ACTN</name>
<sequence>MAASVHFGLDPADRLRHARQLVGLIGSAQAPVVIGGDFNETIDGTARAVVARVAGDPGDPADPTFPASGPVRRIDGIHVSDGMSVRSAEVVTRTPSVPPEQMARASDHLPVVVDTDLR</sequence>
<evidence type="ECO:0000259" key="1">
    <source>
        <dbReference type="Pfam" id="PF03372"/>
    </source>
</evidence>
<dbReference type="RefSeq" id="WP_094453730.1">
    <property type="nucleotide sequence ID" value="NZ_NMVJ01000006.1"/>
</dbReference>
<keyword evidence="3" id="KW-1185">Reference proteome</keyword>
<dbReference type="Gene3D" id="3.60.10.10">
    <property type="entry name" value="Endonuclease/exonuclease/phosphatase"/>
    <property type="match status" value="1"/>
</dbReference>
<dbReference type="EMBL" id="NMVJ01000006">
    <property type="protein sequence ID" value="OYN91205.1"/>
    <property type="molecule type" value="Genomic_DNA"/>
</dbReference>
<dbReference type="InterPro" id="IPR005135">
    <property type="entry name" value="Endo/exonuclease/phosphatase"/>
</dbReference>
<reference evidence="2 3" key="1">
    <citation type="submission" date="2017-07" db="EMBL/GenBank/DDBJ databases">
        <title>Draft whole genome sequences of clinical Proprionibacteriaceae strains.</title>
        <authorList>
            <person name="Bernier A.-M."/>
            <person name="Bernard K."/>
            <person name="Domingo M.-C."/>
        </authorList>
    </citation>
    <scope>NUCLEOTIDE SEQUENCE [LARGE SCALE GENOMIC DNA]</scope>
    <source>
        <strain evidence="2 3">NML 150081</strain>
    </source>
</reference>
<gene>
    <name evidence="2" type="ORF">CGZ91_07055</name>
</gene>
<dbReference type="AlphaFoldDB" id="A0A255ENN8"/>
<feature type="domain" description="Endonuclease/exonuclease/phosphatase" evidence="1">
    <location>
        <begin position="10"/>
        <end position="108"/>
    </location>
</feature>
<dbReference type="Pfam" id="PF03372">
    <property type="entry name" value="Exo_endo_phos"/>
    <property type="match status" value="1"/>
</dbReference>
<dbReference type="InterPro" id="IPR036691">
    <property type="entry name" value="Endo/exonu/phosph_ase_sf"/>
</dbReference>